<organism evidence="3 5">
    <name type="scientific">Streptomyces gougerotii</name>
    <dbReference type="NCBI Taxonomy" id="53448"/>
    <lineage>
        <taxon>Bacteria</taxon>
        <taxon>Bacillati</taxon>
        <taxon>Actinomycetota</taxon>
        <taxon>Actinomycetes</taxon>
        <taxon>Kitasatosporales</taxon>
        <taxon>Streptomycetaceae</taxon>
        <taxon>Streptomyces</taxon>
        <taxon>Streptomyces diastaticus group</taxon>
    </lineage>
</organism>
<name>A0A8H9LIQ5_9ACTN</name>
<feature type="compositionally biased region" description="Gly residues" evidence="1">
    <location>
        <begin position="44"/>
        <end position="53"/>
    </location>
</feature>
<dbReference type="Proteomes" id="UP000660975">
    <property type="component" value="Unassembled WGS sequence"/>
</dbReference>
<dbReference type="EMBL" id="BMSC01000004">
    <property type="protein sequence ID" value="GGU65970.1"/>
    <property type="molecule type" value="Genomic_DNA"/>
</dbReference>
<sequence>MDEVVPLQQQPDPVPLEGRFAQFPHRRGEQGPRRLVPRAPVAGTGLGRPGGRRYGISADAHPSIVGPAGTGLT</sequence>
<dbReference type="AlphaFoldDB" id="A0A8H9LIQ5"/>
<evidence type="ECO:0000313" key="3">
    <source>
        <dbReference type="EMBL" id="GGU65970.1"/>
    </source>
</evidence>
<evidence type="ECO:0000313" key="4">
    <source>
        <dbReference type="Proteomes" id="UP000480804"/>
    </source>
</evidence>
<accession>A0A8H9LIQ5</accession>
<reference evidence="2 4" key="2">
    <citation type="submission" date="2020-02" db="EMBL/GenBank/DDBJ databases">
        <title>Whole genome shotgun sequence of Streptomyces gougerotii NBRC 13043.</title>
        <authorList>
            <person name="Ichikawa N."/>
            <person name="Komaki H."/>
            <person name="Tamura T."/>
        </authorList>
    </citation>
    <scope>NUCLEOTIDE SEQUENCE [LARGE SCALE GENOMIC DNA]</scope>
    <source>
        <strain evidence="2 4">NBRC 13043</strain>
    </source>
</reference>
<reference evidence="3" key="3">
    <citation type="submission" date="2020-09" db="EMBL/GenBank/DDBJ databases">
        <authorList>
            <person name="Sun Q."/>
            <person name="Ohkuma M."/>
        </authorList>
    </citation>
    <scope>NUCLEOTIDE SEQUENCE</scope>
    <source>
        <strain evidence="3">JCM 4136</strain>
    </source>
</reference>
<comment type="caution">
    <text evidence="3">The sequence shown here is derived from an EMBL/GenBank/DDBJ whole genome shotgun (WGS) entry which is preliminary data.</text>
</comment>
<dbReference type="EMBL" id="BLLO01000014">
    <property type="protein sequence ID" value="GFH76947.1"/>
    <property type="molecule type" value="Genomic_DNA"/>
</dbReference>
<reference evidence="3" key="1">
    <citation type="journal article" date="2014" name="Int. J. Syst. Evol. Microbiol.">
        <title>Complete genome sequence of Corynebacterium casei LMG S-19264T (=DSM 44701T), isolated from a smear-ripened cheese.</title>
        <authorList>
            <consortium name="US DOE Joint Genome Institute (JGI-PGF)"/>
            <person name="Walter F."/>
            <person name="Albersmeier A."/>
            <person name="Kalinowski J."/>
            <person name="Ruckert C."/>
        </authorList>
    </citation>
    <scope>NUCLEOTIDE SEQUENCE</scope>
    <source>
        <strain evidence="3">JCM 4136</strain>
    </source>
</reference>
<dbReference type="Proteomes" id="UP000480804">
    <property type="component" value="Unassembled WGS sequence"/>
</dbReference>
<feature type="region of interest" description="Disordered" evidence="1">
    <location>
        <begin position="26"/>
        <end position="73"/>
    </location>
</feature>
<evidence type="ECO:0000256" key="1">
    <source>
        <dbReference type="SAM" id="MobiDB-lite"/>
    </source>
</evidence>
<keyword evidence="4" id="KW-1185">Reference proteome</keyword>
<proteinExistence type="predicted"/>
<protein>
    <submittedName>
        <fullName evidence="3">Uncharacterized protein</fullName>
    </submittedName>
</protein>
<gene>
    <name evidence="3" type="ORF">GCM10010227_19480</name>
    <name evidence="2" type="ORF">Sgou_16170</name>
</gene>
<evidence type="ECO:0000313" key="2">
    <source>
        <dbReference type="EMBL" id="GFH76947.1"/>
    </source>
</evidence>
<evidence type="ECO:0000313" key="5">
    <source>
        <dbReference type="Proteomes" id="UP000660975"/>
    </source>
</evidence>